<dbReference type="PANTHER" id="PTHR34066">
    <property type="entry name" value="GROWTH FACTOR 2"/>
    <property type="match status" value="1"/>
</dbReference>
<feature type="region of interest" description="Disordered" evidence="1">
    <location>
        <begin position="1"/>
        <end position="122"/>
    </location>
</feature>
<accession>G4TUI5</accession>
<proteinExistence type="predicted"/>
<dbReference type="eggNOG" id="ENOG502SCT1">
    <property type="taxonomic scope" value="Eukaryota"/>
</dbReference>
<name>G4TUI5_SERID</name>
<dbReference type="OrthoDB" id="20835at2759"/>
<feature type="compositionally biased region" description="Basic and acidic residues" evidence="1">
    <location>
        <begin position="55"/>
        <end position="66"/>
    </location>
</feature>
<dbReference type="Proteomes" id="UP000007148">
    <property type="component" value="Unassembled WGS sequence"/>
</dbReference>
<gene>
    <name evidence="2" type="ORF">PIIN_08958</name>
</gene>
<reference evidence="2 3" key="1">
    <citation type="journal article" date="2011" name="PLoS Pathog.">
        <title>Endophytic Life Strategies Decoded by Genome and Transcriptome Analyses of the Mutualistic Root Symbiont Piriformospora indica.</title>
        <authorList>
            <person name="Zuccaro A."/>
            <person name="Lahrmann U."/>
            <person name="Guldener U."/>
            <person name="Langen G."/>
            <person name="Pfiffi S."/>
            <person name="Biedenkopf D."/>
            <person name="Wong P."/>
            <person name="Samans B."/>
            <person name="Grimm C."/>
            <person name="Basiewicz M."/>
            <person name="Murat C."/>
            <person name="Martin F."/>
            <person name="Kogel K.H."/>
        </authorList>
    </citation>
    <scope>NUCLEOTIDE SEQUENCE [LARGE SCALE GENOMIC DNA]</scope>
    <source>
        <strain evidence="2 3">DSM 11827</strain>
    </source>
</reference>
<protein>
    <recommendedName>
        <fullName evidence="4">DUF1764-domain-containing protein</fullName>
    </recommendedName>
</protein>
<sequence>MPASEIDDIFAAKAIPKSKNEVVDDKKKKKSKRKHNKDDEPLPPSKDKPKKSKHKDTEIPEDPKSSDKKRKRSEPEEIVDPSLAVKKRKVEKSADKPSKMDRKGEMTKFKDSRGGSGRKRTEEGFLIYTEEELGLNKEGGDTPLCPFDCECCY</sequence>
<evidence type="ECO:0000313" key="2">
    <source>
        <dbReference type="EMBL" id="CCA74978.1"/>
    </source>
</evidence>
<dbReference type="Pfam" id="PF08576">
    <property type="entry name" value="DUF1764"/>
    <property type="match status" value="1"/>
</dbReference>
<dbReference type="InParanoid" id="G4TUI5"/>
<comment type="caution">
    <text evidence="2">The sequence shown here is derived from an EMBL/GenBank/DDBJ whole genome shotgun (WGS) entry which is preliminary data.</text>
</comment>
<evidence type="ECO:0008006" key="4">
    <source>
        <dbReference type="Google" id="ProtNLM"/>
    </source>
</evidence>
<feature type="compositionally biased region" description="Basic and acidic residues" evidence="1">
    <location>
        <begin position="91"/>
        <end position="122"/>
    </location>
</feature>
<organism evidence="2 3">
    <name type="scientific">Serendipita indica (strain DSM 11827)</name>
    <name type="common">Root endophyte fungus</name>
    <name type="synonym">Piriformospora indica</name>
    <dbReference type="NCBI Taxonomy" id="1109443"/>
    <lineage>
        <taxon>Eukaryota</taxon>
        <taxon>Fungi</taxon>
        <taxon>Dikarya</taxon>
        <taxon>Basidiomycota</taxon>
        <taxon>Agaricomycotina</taxon>
        <taxon>Agaricomycetes</taxon>
        <taxon>Sebacinales</taxon>
        <taxon>Serendipitaceae</taxon>
        <taxon>Serendipita</taxon>
    </lineage>
</organism>
<evidence type="ECO:0000313" key="3">
    <source>
        <dbReference type="Proteomes" id="UP000007148"/>
    </source>
</evidence>
<dbReference type="OMA" id="WNVYKAD"/>
<dbReference type="HOGENOM" id="CLU_103523_1_1_1"/>
<evidence type="ECO:0000256" key="1">
    <source>
        <dbReference type="SAM" id="MobiDB-lite"/>
    </source>
</evidence>
<dbReference type="AlphaFoldDB" id="G4TUI5"/>
<dbReference type="InterPro" id="IPR013885">
    <property type="entry name" value="DUF1764_euk"/>
</dbReference>
<dbReference type="EMBL" id="CAFZ01000381">
    <property type="protein sequence ID" value="CCA74978.1"/>
    <property type="molecule type" value="Genomic_DNA"/>
</dbReference>
<dbReference type="PANTHER" id="PTHR34066:SF1">
    <property type="entry name" value="DUF1764 FAMILY PROTEIN"/>
    <property type="match status" value="1"/>
</dbReference>
<keyword evidence="3" id="KW-1185">Reference proteome</keyword>